<evidence type="ECO:0000256" key="4">
    <source>
        <dbReference type="ARBA" id="ARBA00022692"/>
    </source>
</evidence>
<evidence type="ECO:0000313" key="13">
    <source>
        <dbReference type="Proteomes" id="UP000838412"/>
    </source>
</evidence>
<keyword evidence="5 9" id="KW-1133">Transmembrane helix</keyword>
<keyword evidence="6 9" id="KW-0472">Membrane</keyword>
<feature type="region of interest" description="Disordered" evidence="8">
    <location>
        <begin position="475"/>
        <end position="505"/>
    </location>
</feature>
<keyword evidence="7" id="KW-0325">Glycoprotein</keyword>
<name>A0A8J9WG57_BRALA</name>
<feature type="transmembrane region" description="Helical" evidence="9">
    <location>
        <begin position="405"/>
        <end position="426"/>
    </location>
</feature>
<dbReference type="InterPro" id="IPR001879">
    <property type="entry name" value="GPCR_2_extracellular_dom"/>
</dbReference>
<dbReference type="SUPFAM" id="SSF111418">
    <property type="entry name" value="Hormone receptor domain"/>
    <property type="match status" value="1"/>
</dbReference>
<evidence type="ECO:0000256" key="2">
    <source>
        <dbReference type="ARBA" id="ARBA00005314"/>
    </source>
</evidence>
<feature type="transmembrane region" description="Helical" evidence="9">
    <location>
        <begin position="250"/>
        <end position="271"/>
    </location>
</feature>
<dbReference type="Gene3D" id="1.20.1070.10">
    <property type="entry name" value="Rhodopsin 7-helix transmembrane proteins"/>
    <property type="match status" value="1"/>
</dbReference>
<reference evidence="12" key="1">
    <citation type="submission" date="2022-01" db="EMBL/GenBank/DDBJ databases">
        <authorList>
            <person name="Braso-Vives M."/>
        </authorList>
    </citation>
    <scope>NUCLEOTIDE SEQUENCE</scope>
</reference>
<dbReference type="Gene3D" id="4.10.1240.10">
    <property type="entry name" value="GPCR, family 2, extracellular hormone receptor domain"/>
    <property type="match status" value="1"/>
</dbReference>
<dbReference type="EMBL" id="OV696695">
    <property type="protein sequence ID" value="CAH1239057.1"/>
    <property type="molecule type" value="Genomic_DNA"/>
</dbReference>
<evidence type="ECO:0000256" key="1">
    <source>
        <dbReference type="ARBA" id="ARBA00004651"/>
    </source>
</evidence>
<dbReference type="AlphaFoldDB" id="A0A8J9WG57"/>
<dbReference type="InterPro" id="IPR017983">
    <property type="entry name" value="GPCR_2_secretin-like_CS"/>
</dbReference>
<dbReference type="InterPro" id="IPR050332">
    <property type="entry name" value="GPCR_2"/>
</dbReference>
<dbReference type="PANTHER" id="PTHR45620:SF1">
    <property type="entry name" value="G-PROTEIN COUPLED RECEPTORS FAMILY 2 PROFILE 2 DOMAIN-CONTAINING PROTEIN"/>
    <property type="match status" value="1"/>
</dbReference>
<gene>
    <name evidence="12" type="primary">PTH1R</name>
    <name evidence="12" type="ORF">BLAG_LOCUS3441</name>
</gene>
<dbReference type="PANTHER" id="PTHR45620">
    <property type="entry name" value="PDF RECEPTOR-LIKE PROTEIN-RELATED"/>
    <property type="match status" value="1"/>
</dbReference>
<dbReference type="CDD" id="cd15265">
    <property type="entry name" value="7tmB1_PTHR"/>
    <property type="match status" value="1"/>
</dbReference>
<feature type="transmembrane region" description="Helical" evidence="9">
    <location>
        <begin position="181"/>
        <end position="202"/>
    </location>
</feature>
<dbReference type="GO" id="GO:0017046">
    <property type="term" value="F:peptide hormone binding"/>
    <property type="evidence" value="ECO:0007669"/>
    <property type="project" value="TreeGrafter"/>
</dbReference>
<dbReference type="GO" id="GO:0005886">
    <property type="term" value="C:plasma membrane"/>
    <property type="evidence" value="ECO:0007669"/>
    <property type="project" value="UniProtKB-SubCell"/>
</dbReference>
<evidence type="ECO:0000256" key="8">
    <source>
        <dbReference type="SAM" id="MobiDB-lite"/>
    </source>
</evidence>
<evidence type="ECO:0000256" key="3">
    <source>
        <dbReference type="ARBA" id="ARBA00022475"/>
    </source>
</evidence>
<dbReference type="Proteomes" id="UP000838412">
    <property type="component" value="Chromosome 10"/>
</dbReference>
<comment type="subcellular location">
    <subcellularLocation>
        <location evidence="1">Cell membrane</location>
        <topology evidence="1">Multi-pass membrane protein</topology>
    </subcellularLocation>
</comment>
<dbReference type="Pfam" id="PF02793">
    <property type="entry name" value="HRM"/>
    <property type="match status" value="1"/>
</dbReference>
<keyword evidence="10" id="KW-0732">Signal</keyword>
<feature type="chain" id="PRO_5035450898" evidence="10">
    <location>
        <begin position="26"/>
        <end position="554"/>
    </location>
</feature>
<evidence type="ECO:0000256" key="6">
    <source>
        <dbReference type="ARBA" id="ARBA00023136"/>
    </source>
</evidence>
<feature type="transmembrane region" description="Helical" evidence="9">
    <location>
        <begin position="217"/>
        <end position="238"/>
    </location>
</feature>
<sequence>MKMKHVADRLLLVAALLSFSQMATASDQNELLNILRKEGSKCLSQIAESSPPDPNKTYCPPEWDLVTCWPYGQPGEKVDLLCPEYLPDFNNEGHVFRFCDVTGKWVVNPATNKTYANYTECLEDKQAERIPREVLKRVTTMYTIGYSVSLGSLFIAFIILASFKRLHCTRNYVHMHLFMSYMLRAFFILVKDAVLVGVSASVDTPRGTPGCKVVQTIFMYFMATNYFWILVEGLYLHNLIFVSVFSERKFFYGFIAIGWVFPLTFVVPWVVVRATLEDNGCWDTDDLGYTWIYKAPIVAAILLNFLLFLNILRVLAKKMRSPASIADQNGSVQQCCGLCFSRQPEEPARSGRRGSYGRRRSSIQLQMPMKLAKSTLVLIPLFGVHYIVFVGMPDNVGGTAYEVRLYFDLFFNSFQGFFVAILYCFLNGEVRAEFKRRWEHWKLKRSLNANGNSRGAFSFTSRTSMDYSYSVTTQPVSNGGPTAKTNNNVAQNGSPTRNGLLQANGKCGDDVSPVPRNAQKRASFNVVVERISEERADEKDSLIKDEVLEMESSL</sequence>
<feature type="transmembrane region" description="Helical" evidence="9">
    <location>
        <begin position="375"/>
        <end position="393"/>
    </location>
</feature>
<organism evidence="12 13">
    <name type="scientific">Branchiostoma lanceolatum</name>
    <name type="common">Common lancelet</name>
    <name type="synonym">Amphioxus lanceolatum</name>
    <dbReference type="NCBI Taxonomy" id="7740"/>
    <lineage>
        <taxon>Eukaryota</taxon>
        <taxon>Metazoa</taxon>
        <taxon>Chordata</taxon>
        <taxon>Cephalochordata</taxon>
        <taxon>Leptocardii</taxon>
        <taxon>Amphioxiformes</taxon>
        <taxon>Branchiostomatidae</taxon>
        <taxon>Branchiostoma</taxon>
    </lineage>
</organism>
<keyword evidence="13" id="KW-1185">Reference proteome</keyword>
<dbReference type="Pfam" id="PF00002">
    <property type="entry name" value="7tm_2"/>
    <property type="match status" value="1"/>
</dbReference>
<feature type="signal peptide" evidence="10">
    <location>
        <begin position="1"/>
        <end position="25"/>
    </location>
</feature>
<comment type="similarity">
    <text evidence="2">Belongs to the G-protein coupled receptor 2 family.</text>
</comment>
<dbReference type="InterPro" id="IPR036445">
    <property type="entry name" value="GPCR_2_extracell_dom_sf"/>
</dbReference>
<protein>
    <submittedName>
        <fullName evidence="12">PTH1R protein</fullName>
    </submittedName>
</protein>
<dbReference type="PROSITE" id="PS00650">
    <property type="entry name" value="G_PROTEIN_RECEP_F2_2"/>
    <property type="match status" value="1"/>
</dbReference>
<accession>A0A8J9WG57</accession>
<dbReference type="SUPFAM" id="SSF81321">
    <property type="entry name" value="Family A G protein-coupled receptor-like"/>
    <property type="match status" value="1"/>
</dbReference>
<dbReference type="GO" id="GO:0008528">
    <property type="term" value="F:G protein-coupled peptide receptor activity"/>
    <property type="evidence" value="ECO:0007669"/>
    <property type="project" value="TreeGrafter"/>
</dbReference>
<dbReference type="PRINTS" id="PR00249">
    <property type="entry name" value="GPCRSECRETIN"/>
</dbReference>
<evidence type="ECO:0000256" key="7">
    <source>
        <dbReference type="ARBA" id="ARBA00023180"/>
    </source>
</evidence>
<evidence type="ECO:0000256" key="9">
    <source>
        <dbReference type="SAM" id="Phobius"/>
    </source>
</evidence>
<dbReference type="GO" id="GO:0007188">
    <property type="term" value="P:adenylate cyclase-modulating G protein-coupled receptor signaling pathway"/>
    <property type="evidence" value="ECO:0007669"/>
    <property type="project" value="TreeGrafter"/>
</dbReference>
<feature type="transmembrane region" description="Helical" evidence="9">
    <location>
        <begin position="141"/>
        <end position="160"/>
    </location>
</feature>
<dbReference type="SMART" id="SM00008">
    <property type="entry name" value="HormR"/>
    <property type="match status" value="1"/>
</dbReference>
<dbReference type="PROSITE" id="PS00649">
    <property type="entry name" value="G_PROTEIN_RECEP_F2_1"/>
    <property type="match status" value="1"/>
</dbReference>
<proteinExistence type="inferred from homology"/>
<keyword evidence="3" id="KW-1003">Cell membrane</keyword>
<evidence type="ECO:0000256" key="10">
    <source>
        <dbReference type="SAM" id="SignalP"/>
    </source>
</evidence>
<feature type="compositionally biased region" description="Polar residues" evidence="8">
    <location>
        <begin position="475"/>
        <end position="501"/>
    </location>
</feature>
<evidence type="ECO:0000259" key="11">
    <source>
        <dbReference type="SMART" id="SM00008"/>
    </source>
</evidence>
<evidence type="ECO:0000313" key="12">
    <source>
        <dbReference type="EMBL" id="CAH1239057.1"/>
    </source>
</evidence>
<keyword evidence="4 9" id="KW-0812">Transmembrane</keyword>
<dbReference type="OrthoDB" id="6160250at2759"/>
<evidence type="ECO:0000256" key="5">
    <source>
        <dbReference type="ARBA" id="ARBA00022989"/>
    </source>
</evidence>
<feature type="transmembrane region" description="Helical" evidence="9">
    <location>
        <begin position="291"/>
        <end position="312"/>
    </location>
</feature>
<feature type="domain" description="G-protein coupled receptors family 2 profile 1" evidence="11">
    <location>
        <begin position="55"/>
        <end position="130"/>
    </location>
</feature>
<dbReference type="InterPro" id="IPR000832">
    <property type="entry name" value="GPCR_2_secretin-like"/>
</dbReference>